<dbReference type="AlphaFoldDB" id="A0A088SHL3"/>
<reference evidence="1 2" key="1">
    <citation type="journal article" date="2015" name="Sci. Rep.">
        <title>The genome of Leishmania panamensis: insights into genomics of the L. (Viannia) subgenus.</title>
        <authorList>
            <person name="Llanes A."/>
            <person name="Restrepo C.M."/>
            <person name="Vecchio G.D."/>
            <person name="Anguizola F.J."/>
            <person name="Lleonart R."/>
        </authorList>
    </citation>
    <scope>NUCLEOTIDE SEQUENCE [LARGE SCALE GENOMIC DNA]</scope>
    <source>
        <strain evidence="1 2">MHOM/PA/94/PSC-1</strain>
    </source>
</reference>
<dbReference type="EMBL" id="CP009402">
    <property type="protein sequence ID" value="AIO01322.1"/>
    <property type="molecule type" value="Genomic_DNA"/>
</dbReference>
<dbReference type="OrthoDB" id="239449at2759"/>
<evidence type="ECO:0000313" key="1">
    <source>
        <dbReference type="EMBL" id="AIO01322.1"/>
    </source>
</evidence>
<dbReference type="KEGG" id="lpan:LPMP_330290"/>
<name>A0A088SHL3_LEIPA</name>
<accession>A0A088SHL3</accession>
<protein>
    <submittedName>
        <fullName evidence="1">Uncharacterized protein</fullName>
    </submittedName>
</protein>
<gene>
    <name evidence="1" type="ORF">LPMP_330290</name>
</gene>
<keyword evidence="2" id="KW-1185">Reference proteome</keyword>
<dbReference type="RefSeq" id="XP_010702122.1">
    <property type="nucleotide sequence ID" value="XM_010703820.1"/>
</dbReference>
<dbReference type="Proteomes" id="UP000063063">
    <property type="component" value="Chromosome 33"/>
</dbReference>
<proteinExistence type="predicted"/>
<dbReference type="VEuPathDB" id="TriTrypDB:LPAL13_000012800"/>
<evidence type="ECO:0000313" key="2">
    <source>
        <dbReference type="Proteomes" id="UP000063063"/>
    </source>
</evidence>
<dbReference type="GeneID" id="22578182"/>
<sequence length="338" mass="37675">MKAAQRIQLSLTKTRVEKLIVCLGFGEGLDARESRGAVATRVSKHLLLQCHPSPSDVHNPDTTRAHARDRQGRARVFYEAHTMQVRHSRRGRTETLRSPQTWDSSRVVDYMGMWCDRLLLGDARHPARCALLEPHVPEVMWGEAVARVAQSHRHLGSKDVLLVSACETLPFGVVRLCTDAAETWSKSPPLSSLSMPGIATLADALRLFMPSNSGPSCLRIGIGSEHGTGAPLMQHEVVHEQRFLVPLCSFAAALWCANPVKASKYVSSVTAKPESLTDSTANLRLWRMMQHSMLSTRDSAVLNAYYNDDYLDARLSQNHTRYLAETLIRRLADEDRTT</sequence>
<organism evidence="1 2">
    <name type="scientific">Leishmania panamensis</name>
    <dbReference type="NCBI Taxonomy" id="5679"/>
    <lineage>
        <taxon>Eukaryota</taxon>
        <taxon>Discoba</taxon>
        <taxon>Euglenozoa</taxon>
        <taxon>Kinetoplastea</taxon>
        <taxon>Metakinetoplastina</taxon>
        <taxon>Trypanosomatida</taxon>
        <taxon>Trypanosomatidae</taxon>
        <taxon>Leishmaniinae</taxon>
        <taxon>Leishmania</taxon>
        <taxon>Leishmania guyanensis species complex</taxon>
    </lineage>
</organism>
<dbReference type="eggNOG" id="ENOG502RXS1">
    <property type="taxonomic scope" value="Eukaryota"/>
</dbReference>
<dbReference type="VEuPathDB" id="TriTrypDB:LPMP_330290"/>